<dbReference type="OrthoDB" id="6088308at2"/>
<dbReference type="EMBL" id="CAACVJ010000423">
    <property type="protein sequence ID" value="VEP16645.1"/>
    <property type="molecule type" value="Genomic_DNA"/>
</dbReference>
<organism evidence="3 4">
    <name type="scientific">Hyella patelloides LEGE 07179</name>
    <dbReference type="NCBI Taxonomy" id="945734"/>
    <lineage>
        <taxon>Bacteria</taxon>
        <taxon>Bacillati</taxon>
        <taxon>Cyanobacteriota</taxon>
        <taxon>Cyanophyceae</taxon>
        <taxon>Pleurocapsales</taxon>
        <taxon>Hyellaceae</taxon>
        <taxon>Hyella</taxon>
    </lineage>
</organism>
<gene>
    <name evidence="3" type="ORF">H1P_480006</name>
</gene>
<dbReference type="PROSITE" id="PS50110">
    <property type="entry name" value="RESPONSE_REGULATORY"/>
    <property type="match status" value="1"/>
</dbReference>
<keyword evidence="1" id="KW-0597">Phosphoprotein</keyword>
<dbReference type="InterPro" id="IPR011006">
    <property type="entry name" value="CheY-like_superfamily"/>
</dbReference>
<evidence type="ECO:0000313" key="4">
    <source>
        <dbReference type="Proteomes" id="UP000320055"/>
    </source>
</evidence>
<accession>A0A563VZ18</accession>
<name>A0A563VZ18_9CYAN</name>
<reference evidence="3 4" key="1">
    <citation type="submission" date="2019-01" db="EMBL/GenBank/DDBJ databases">
        <authorList>
            <person name="Brito A."/>
        </authorList>
    </citation>
    <scope>NUCLEOTIDE SEQUENCE [LARGE SCALE GENOMIC DNA]</scope>
    <source>
        <strain evidence="3">1</strain>
    </source>
</reference>
<dbReference type="GO" id="GO:0000160">
    <property type="term" value="P:phosphorelay signal transduction system"/>
    <property type="evidence" value="ECO:0007669"/>
    <property type="project" value="InterPro"/>
</dbReference>
<dbReference type="AlphaFoldDB" id="A0A563VZ18"/>
<keyword evidence="4" id="KW-1185">Reference proteome</keyword>
<dbReference type="RefSeq" id="WP_144866409.1">
    <property type="nucleotide sequence ID" value="NZ_LR213808.1"/>
</dbReference>
<dbReference type="InterPro" id="IPR001789">
    <property type="entry name" value="Sig_transdc_resp-reg_receiver"/>
</dbReference>
<evidence type="ECO:0000313" key="3">
    <source>
        <dbReference type="EMBL" id="VEP16645.1"/>
    </source>
</evidence>
<proteinExistence type="predicted"/>
<dbReference type="Gene3D" id="3.40.50.2300">
    <property type="match status" value="1"/>
</dbReference>
<dbReference type="SUPFAM" id="SSF52172">
    <property type="entry name" value="CheY-like"/>
    <property type="match status" value="1"/>
</dbReference>
<sequence>MSEPIVFLVLSFKKRNRELLSQVLVQADYQVIAVGNYEELEQALFHSGTVNLGLIDLAVCDRRIGSYCEQLQAADIPFFAFTPQYNPVVEQDSLAHGARSVLVKPLVIKNLLSLINSLVGKLA</sequence>
<evidence type="ECO:0000256" key="1">
    <source>
        <dbReference type="PROSITE-ProRule" id="PRU00169"/>
    </source>
</evidence>
<feature type="modified residue" description="4-aspartylphosphate" evidence="1">
    <location>
        <position position="61"/>
    </location>
</feature>
<feature type="domain" description="Response regulatory" evidence="2">
    <location>
        <begin position="6"/>
        <end position="119"/>
    </location>
</feature>
<dbReference type="Proteomes" id="UP000320055">
    <property type="component" value="Unassembled WGS sequence"/>
</dbReference>
<protein>
    <submittedName>
        <fullName evidence="3">Response regulator receiver protein</fullName>
    </submittedName>
</protein>
<evidence type="ECO:0000259" key="2">
    <source>
        <dbReference type="PROSITE" id="PS50110"/>
    </source>
</evidence>